<feature type="transmembrane region" description="Helical" evidence="8">
    <location>
        <begin position="6"/>
        <end position="24"/>
    </location>
</feature>
<dbReference type="Pfam" id="PF00474">
    <property type="entry name" value="SSF"/>
    <property type="match status" value="1"/>
</dbReference>
<dbReference type="PROSITE" id="PS50283">
    <property type="entry name" value="NA_SOLUT_SYMP_3"/>
    <property type="match status" value="1"/>
</dbReference>
<evidence type="ECO:0000313" key="9">
    <source>
        <dbReference type="EMBL" id="MDR6301885.1"/>
    </source>
</evidence>
<feature type="transmembrane region" description="Helical" evidence="8">
    <location>
        <begin position="368"/>
        <end position="387"/>
    </location>
</feature>
<comment type="subcellular location">
    <subcellularLocation>
        <location evidence="1">Membrane</location>
        <topology evidence="1">Multi-pass membrane protein</topology>
    </subcellularLocation>
</comment>
<dbReference type="InterPro" id="IPR050277">
    <property type="entry name" value="Sodium:Solute_Symporter"/>
</dbReference>
<feature type="transmembrane region" description="Helical" evidence="8">
    <location>
        <begin position="118"/>
        <end position="137"/>
    </location>
</feature>
<feature type="transmembrane region" description="Helical" evidence="8">
    <location>
        <begin position="446"/>
        <end position="465"/>
    </location>
</feature>
<feature type="transmembrane region" description="Helical" evidence="8">
    <location>
        <begin position="269"/>
        <end position="290"/>
    </location>
</feature>
<accession>A0ABU1K9E0</accession>
<feature type="transmembrane region" description="Helical" evidence="8">
    <location>
        <begin position="186"/>
        <end position="205"/>
    </location>
</feature>
<sequence length="467" mass="50712">MPILDIIVFVIYLLLVLGIGFYYYRKNKNTNDYYVGGRDMSSFHVGLSVVATDVGGGFSIGLGGLGFMMGLSGSWMLFTGLVGAWLSAVFLIPKVLNRARDLNFLTFPQLLKDTFGKNVALTAGIISFIGYLGFTSSQLLAGAKLAVGTFPDLSLEHALYIMGVVAVVYTVFGGIKAVIYTDTFQWSILMIGLIFVGIPIAYSYLGGYDAIVNSLPDSLFSLTNVSWVQLINWFITIVPIWFVGMTLYQRIYACKDEKTAKKAWYIAGLFEYPVMAFMGIILGLMARVGVEQGIFASEGFVNAANMDPEIGLPMLLKTILPAGLMGLMLSAYFSAIMSTADSCLLAASGNFVTDILGLKQENPKAIKISQIVTFFIGFSAILIATFMTSVLDLMLLSYSFMVSGLLVPVLAMLFSKKPKPLAAFIAMFVGGFSTLTLSFLEISIPLGFDPILIGVFASLLVYLIVKK</sequence>
<dbReference type="PANTHER" id="PTHR48086:SF7">
    <property type="entry name" value="SODIUM-SOLUTE SYMPORTER-RELATED"/>
    <property type="match status" value="1"/>
</dbReference>
<feature type="transmembrane region" description="Helical" evidence="8">
    <location>
        <begin position="393"/>
        <end position="414"/>
    </location>
</feature>
<keyword evidence="4 8" id="KW-0812">Transmembrane</keyword>
<evidence type="ECO:0000256" key="3">
    <source>
        <dbReference type="ARBA" id="ARBA00022448"/>
    </source>
</evidence>
<dbReference type="Gene3D" id="1.20.1730.10">
    <property type="entry name" value="Sodium/glucose cotransporter"/>
    <property type="match status" value="1"/>
</dbReference>
<protein>
    <submittedName>
        <fullName evidence="9">SSS family solute:Na+ symporter</fullName>
    </submittedName>
</protein>
<evidence type="ECO:0000256" key="2">
    <source>
        <dbReference type="ARBA" id="ARBA00006434"/>
    </source>
</evidence>
<keyword evidence="5 8" id="KW-1133">Transmembrane helix</keyword>
<feature type="transmembrane region" description="Helical" evidence="8">
    <location>
        <begin position="310"/>
        <end position="333"/>
    </location>
</feature>
<feature type="transmembrane region" description="Helical" evidence="8">
    <location>
        <begin position="157"/>
        <end position="179"/>
    </location>
</feature>
<gene>
    <name evidence="9" type="ORF">GGR31_002557</name>
</gene>
<dbReference type="CDD" id="cd10322">
    <property type="entry name" value="SLC5sbd"/>
    <property type="match status" value="1"/>
</dbReference>
<dbReference type="EMBL" id="JAVDQA010000008">
    <property type="protein sequence ID" value="MDR6301885.1"/>
    <property type="molecule type" value="Genomic_DNA"/>
</dbReference>
<feature type="transmembrane region" description="Helical" evidence="8">
    <location>
        <begin position="75"/>
        <end position="97"/>
    </location>
</feature>
<evidence type="ECO:0000256" key="1">
    <source>
        <dbReference type="ARBA" id="ARBA00004141"/>
    </source>
</evidence>
<name>A0ABU1K9E0_9FLAO</name>
<proteinExistence type="inferred from homology"/>
<reference evidence="9 10" key="1">
    <citation type="submission" date="2023-07" db="EMBL/GenBank/DDBJ databases">
        <title>Genomic Encyclopedia of Type Strains, Phase IV (KMG-IV): sequencing the most valuable type-strain genomes for metagenomic binning, comparative biology and taxonomic classification.</title>
        <authorList>
            <person name="Goeker M."/>
        </authorList>
    </citation>
    <scope>NUCLEOTIDE SEQUENCE [LARGE SCALE GENOMIC DNA]</scope>
    <source>
        <strain evidence="9 10">DSM 102814</strain>
    </source>
</reference>
<evidence type="ECO:0000256" key="8">
    <source>
        <dbReference type="SAM" id="Phobius"/>
    </source>
</evidence>
<dbReference type="InterPro" id="IPR001734">
    <property type="entry name" value="Na/solute_symporter"/>
</dbReference>
<comment type="similarity">
    <text evidence="2 7">Belongs to the sodium:solute symporter (SSF) (TC 2.A.21) family.</text>
</comment>
<dbReference type="InterPro" id="IPR038377">
    <property type="entry name" value="Na/Glc_symporter_sf"/>
</dbReference>
<dbReference type="RefSeq" id="WP_309729775.1">
    <property type="nucleotide sequence ID" value="NZ_JAVDQA010000008.1"/>
</dbReference>
<evidence type="ECO:0000256" key="6">
    <source>
        <dbReference type="ARBA" id="ARBA00023136"/>
    </source>
</evidence>
<evidence type="ECO:0000256" key="5">
    <source>
        <dbReference type="ARBA" id="ARBA00022989"/>
    </source>
</evidence>
<feature type="transmembrane region" description="Helical" evidence="8">
    <location>
        <begin position="421"/>
        <end position="440"/>
    </location>
</feature>
<organism evidence="9 10">
    <name type="scientific">Mesonia maritima</name>
    <dbReference type="NCBI Taxonomy" id="1793873"/>
    <lineage>
        <taxon>Bacteria</taxon>
        <taxon>Pseudomonadati</taxon>
        <taxon>Bacteroidota</taxon>
        <taxon>Flavobacteriia</taxon>
        <taxon>Flavobacteriales</taxon>
        <taxon>Flavobacteriaceae</taxon>
        <taxon>Mesonia</taxon>
    </lineage>
</organism>
<keyword evidence="3" id="KW-0813">Transport</keyword>
<feature type="transmembrane region" description="Helical" evidence="8">
    <location>
        <begin position="225"/>
        <end position="248"/>
    </location>
</feature>
<feature type="transmembrane region" description="Helical" evidence="8">
    <location>
        <begin position="45"/>
        <end position="69"/>
    </location>
</feature>
<comment type="caution">
    <text evidence="9">The sequence shown here is derived from an EMBL/GenBank/DDBJ whole genome shotgun (WGS) entry which is preliminary data.</text>
</comment>
<dbReference type="PANTHER" id="PTHR48086">
    <property type="entry name" value="SODIUM/PROLINE SYMPORTER-RELATED"/>
    <property type="match status" value="1"/>
</dbReference>
<keyword evidence="10" id="KW-1185">Reference proteome</keyword>
<evidence type="ECO:0000256" key="4">
    <source>
        <dbReference type="ARBA" id="ARBA00022692"/>
    </source>
</evidence>
<keyword evidence="6 8" id="KW-0472">Membrane</keyword>
<evidence type="ECO:0000313" key="10">
    <source>
        <dbReference type="Proteomes" id="UP001257659"/>
    </source>
</evidence>
<evidence type="ECO:0000256" key="7">
    <source>
        <dbReference type="RuleBase" id="RU362091"/>
    </source>
</evidence>
<dbReference type="Proteomes" id="UP001257659">
    <property type="component" value="Unassembled WGS sequence"/>
</dbReference>